<proteinExistence type="predicted"/>
<accession>A0A9N6YIW7</accession>
<protein>
    <submittedName>
        <fullName evidence="1">Protein 3</fullName>
    </submittedName>
</protein>
<dbReference type="EMBL" id="BK061773">
    <property type="protein sequence ID" value="DAZ90730.1"/>
    <property type="molecule type" value="Viral_cRNA"/>
</dbReference>
<reference evidence="1" key="1">
    <citation type="journal article" date="2022" name="bioRxiv">
        <title>Unlocking the hidden genetic diversity of varicosaviruses, the neglected plant rhabdoviruses.</title>
        <authorList>
            <person name="Bejerman N."/>
            <person name="Dietzgen R.G."/>
            <person name="Debat H."/>
        </authorList>
    </citation>
    <scope>NUCLEOTIDE SEQUENCE</scope>
</reference>
<name>A0A9N6YIW7_9RHAB</name>
<sequence length="211" mass="24085">MEEPPVQQTTKVPLLTAVESADEELGAFPDVEDLVEVISRELSSNPLPGPSKKRNYDTPLLITEAEDAILKSYKEKAADITKREAAIFLYGYRVRNDMENRMIGSLLRSINQTAQVIASYRPKTQNVRYASVLQYKKKAINAVLELDNKSYSDITVRYGLDIEQIYDALKDMITGVENANYWFIEPPNKWPNIIYEHLTLKCDQLGLLRNL</sequence>
<evidence type="ECO:0000313" key="1">
    <source>
        <dbReference type="EMBL" id="DAZ90730.1"/>
    </source>
</evidence>
<organism evidence="1">
    <name type="scientific">Holcus virus 1</name>
    <dbReference type="NCBI Taxonomy" id="2984270"/>
    <lineage>
        <taxon>Viruses</taxon>
        <taxon>Riboviria</taxon>
        <taxon>Orthornavirae</taxon>
        <taxon>Negarnaviricota</taxon>
        <taxon>Haploviricotina</taxon>
        <taxon>Monjiviricetes</taxon>
        <taxon>Mononegavirales</taxon>
        <taxon>Rhabdoviridae</taxon>
        <taxon>Betarhabdovirinae</taxon>
        <taxon>Varicosavirus</taxon>
        <taxon>Varicosavirus holci</taxon>
    </lineage>
</organism>